<protein>
    <submittedName>
        <fullName evidence="2">Uncharacterized protein</fullName>
    </submittedName>
</protein>
<reference evidence="2 3" key="1">
    <citation type="journal article" date="2021" name="Nat. Plants">
        <title>The Taxus genome provides insights into paclitaxel biosynthesis.</title>
        <authorList>
            <person name="Xiong X."/>
            <person name="Gou J."/>
            <person name="Liao Q."/>
            <person name="Li Y."/>
            <person name="Zhou Q."/>
            <person name="Bi G."/>
            <person name="Li C."/>
            <person name="Du R."/>
            <person name="Wang X."/>
            <person name="Sun T."/>
            <person name="Guo L."/>
            <person name="Liang H."/>
            <person name="Lu P."/>
            <person name="Wu Y."/>
            <person name="Zhang Z."/>
            <person name="Ro D.K."/>
            <person name="Shang Y."/>
            <person name="Huang S."/>
            <person name="Yan J."/>
        </authorList>
    </citation>
    <scope>NUCLEOTIDE SEQUENCE [LARGE SCALE GENOMIC DNA]</scope>
    <source>
        <strain evidence="2">Ta-2019</strain>
    </source>
</reference>
<evidence type="ECO:0000313" key="2">
    <source>
        <dbReference type="EMBL" id="KAH9307642.1"/>
    </source>
</evidence>
<dbReference type="Proteomes" id="UP000824469">
    <property type="component" value="Unassembled WGS sequence"/>
</dbReference>
<dbReference type="PANTHER" id="PTHR31374:SF118">
    <property type="entry name" value="OS01G0924966 PROTEIN"/>
    <property type="match status" value="1"/>
</dbReference>
<keyword evidence="3" id="KW-1185">Reference proteome</keyword>
<evidence type="ECO:0000256" key="1">
    <source>
        <dbReference type="ARBA" id="ARBA00006974"/>
    </source>
</evidence>
<accession>A0AA38L0C6</accession>
<gene>
    <name evidence="2" type="ORF">KI387_035553</name>
</gene>
<dbReference type="Pfam" id="PF02519">
    <property type="entry name" value="Auxin_inducible"/>
    <property type="match status" value="2"/>
</dbReference>
<evidence type="ECO:0000313" key="3">
    <source>
        <dbReference type="Proteomes" id="UP000824469"/>
    </source>
</evidence>
<dbReference type="PANTHER" id="PTHR31374">
    <property type="entry name" value="AUXIN-INDUCED PROTEIN-LIKE-RELATED"/>
    <property type="match status" value="1"/>
</dbReference>
<proteinExistence type="inferred from homology"/>
<comment type="similarity">
    <text evidence="1">Belongs to the ARG7 family.</text>
</comment>
<dbReference type="InterPro" id="IPR003676">
    <property type="entry name" value="SAUR_fam"/>
</dbReference>
<organism evidence="2 3">
    <name type="scientific">Taxus chinensis</name>
    <name type="common">Chinese yew</name>
    <name type="synonym">Taxus wallichiana var. chinensis</name>
    <dbReference type="NCBI Taxonomy" id="29808"/>
    <lineage>
        <taxon>Eukaryota</taxon>
        <taxon>Viridiplantae</taxon>
        <taxon>Streptophyta</taxon>
        <taxon>Embryophyta</taxon>
        <taxon>Tracheophyta</taxon>
        <taxon>Spermatophyta</taxon>
        <taxon>Pinopsida</taxon>
        <taxon>Pinidae</taxon>
        <taxon>Conifers II</taxon>
        <taxon>Cupressales</taxon>
        <taxon>Taxaceae</taxon>
        <taxon>Taxus</taxon>
    </lineage>
</organism>
<sequence>MKKSKCSKIRDVLRLTQISRKWRNLVSARNTALGSHSRKISALSSWFSSIFHHENGEGRVSNPRCGVPADVPAGHLAVYVGKQCTRFVIRATYLNRPVFRTLLEAAEEEFGYDYEGGLAIPCDELLFQHILGLFSGNDPSTEQPLNLGELQRILYVSSNRDSGFSVVRTPDQKNLGFVFVKSSSSVLKMKGSKCSKIRDALRLTQISRKWRNLVSARNTALGSHSRKISALPSWFSSIFHHGNGAGRDSNPRRGVPADVPAGHLAVYVGKQCTRFVIRATYLNRPVFRTLLEAAEEEFGYDYEGGLAVPCDEPLFQHILGLFSRNDPATEKPLNLEDLQRRLYGKSE</sequence>
<comment type="caution">
    <text evidence="2">The sequence shown here is derived from an EMBL/GenBank/DDBJ whole genome shotgun (WGS) entry which is preliminary data.</text>
</comment>
<dbReference type="EMBL" id="JAHRHJ020000007">
    <property type="protein sequence ID" value="KAH9307642.1"/>
    <property type="molecule type" value="Genomic_DNA"/>
</dbReference>
<name>A0AA38L0C6_TAXCH</name>
<dbReference type="AlphaFoldDB" id="A0AA38L0C6"/>
<dbReference type="GO" id="GO:0009733">
    <property type="term" value="P:response to auxin"/>
    <property type="evidence" value="ECO:0007669"/>
    <property type="project" value="InterPro"/>
</dbReference>